<evidence type="ECO:0000313" key="2">
    <source>
        <dbReference type="Proteomes" id="UP000234789"/>
    </source>
</evidence>
<dbReference type="InterPro" id="IPR006482">
    <property type="entry name" value="Cas7_Csh2/Csh2"/>
</dbReference>
<dbReference type="NCBIfam" id="TIGR02589">
    <property type="entry name" value="cas_Csd2"/>
    <property type="match status" value="1"/>
</dbReference>
<accession>A0A2N5NBM4</accession>
<dbReference type="NCBIfam" id="TIGR01595">
    <property type="entry name" value="cas_CT1132"/>
    <property type="match status" value="1"/>
</dbReference>
<dbReference type="OrthoDB" id="9776792at2"/>
<reference evidence="1 2" key="1">
    <citation type="submission" date="2017-05" db="EMBL/GenBank/DDBJ databases">
        <title>Functional genome analysis of Paenibacillus pasadenensis strain R16: insights on endophytic life style and antifungal activity.</title>
        <authorList>
            <person name="Passera A."/>
            <person name="Marcolungo L."/>
            <person name="Casati P."/>
            <person name="Brasca M."/>
            <person name="Quaglino F."/>
            <person name="Delledonne M."/>
        </authorList>
    </citation>
    <scope>NUCLEOTIDE SEQUENCE [LARGE SCALE GENOMIC DNA]</scope>
    <source>
        <strain evidence="1 2">R16</strain>
    </source>
</reference>
<name>A0A2N5NBM4_9BACL</name>
<dbReference type="Proteomes" id="UP000234789">
    <property type="component" value="Unassembled WGS sequence"/>
</dbReference>
<keyword evidence="2" id="KW-1185">Reference proteome</keyword>
<evidence type="ECO:0000313" key="1">
    <source>
        <dbReference type="EMBL" id="PLT47751.1"/>
    </source>
</evidence>
<dbReference type="EMBL" id="NFEZ01000002">
    <property type="protein sequence ID" value="PLT47751.1"/>
    <property type="molecule type" value="Genomic_DNA"/>
</dbReference>
<proteinExistence type="predicted"/>
<sequence>MQPLNKKIDFAVVLSVRNANPNGDPLNGNRPRQNYEGKGEISDVCLKRKIRNRLQDMGESILVQSDDRRTDSFRSIKDRVEANADAQEFMKGKKKNAELFAKAACESWIDVRSFGQVFAFPGSNDAVSIGVRGPVSLHTAVSLDPIDISSLQITKSVNLTTSNDPDKRGSDTMGMKHRVDFGVYVTKGSINVQLAERTGFTYEDALKIREALISLFENDTSSARPDGSMEVHRVYWWEHGSKLGQYSSAKVHRSLEISWREGVVAPNKFDDYVIKVEPLEGLDVQEYAGL</sequence>
<dbReference type="RefSeq" id="WP_028598641.1">
    <property type="nucleotide sequence ID" value="NZ_BIMM01000028.1"/>
</dbReference>
<gene>
    <name evidence="1" type="ORF">B8V81_0658</name>
</gene>
<dbReference type="AlphaFoldDB" id="A0A2N5NBM4"/>
<comment type="caution">
    <text evidence="1">The sequence shown here is derived from an EMBL/GenBank/DDBJ whole genome shotgun (WGS) entry which is preliminary data.</text>
</comment>
<organism evidence="1 2">
    <name type="scientific">Paenibacillus pasadenensis</name>
    <dbReference type="NCBI Taxonomy" id="217090"/>
    <lineage>
        <taxon>Bacteria</taxon>
        <taxon>Bacillati</taxon>
        <taxon>Bacillota</taxon>
        <taxon>Bacilli</taxon>
        <taxon>Bacillales</taxon>
        <taxon>Paenibacillaceae</taxon>
        <taxon>Paenibacillus</taxon>
    </lineage>
</organism>
<dbReference type="Pfam" id="PF05107">
    <property type="entry name" value="Cas_Cas7"/>
    <property type="match status" value="1"/>
</dbReference>
<dbReference type="InterPro" id="IPR013418">
    <property type="entry name" value="CRISPR-assoc_prot_Cas7/Csd2"/>
</dbReference>
<protein>
    <submittedName>
        <fullName evidence="1">CRISPR-associated protein, Csd2/Csh2 family</fullName>
    </submittedName>
</protein>
<dbReference type="GO" id="GO:0043571">
    <property type="term" value="P:maintenance of CRISPR repeat elements"/>
    <property type="evidence" value="ECO:0007669"/>
    <property type="project" value="InterPro"/>
</dbReference>